<dbReference type="Proteomes" id="UP000027982">
    <property type="component" value="Chromosome"/>
</dbReference>
<evidence type="ECO:0000313" key="2">
    <source>
        <dbReference type="Proteomes" id="UP000027982"/>
    </source>
</evidence>
<dbReference type="InterPro" id="IPR013320">
    <property type="entry name" value="ConA-like_dom_sf"/>
</dbReference>
<dbReference type="HOGENOM" id="CLU_076451_1_0_0"/>
<reference evidence="1 2" key="1">
    <citation type="journal article" date="2014" name="PLoS ONE">
        <title>The first complete genome sequence of the class fimbriimonadia in the phylum armatimonadetes.</title>
        <authorList>
            <person name="Hu Z.Y."/>
            <person name="Wang Y.Z."/>
            <person name="Im W.T."/>
            <person name="Wang S.Y."/>
            <person name="Zhao G.P."/>
            <person name="Zheng H.J."/>
            <person name="Quan Z.X."/>
        </authorList>
    </citation>
    <scope>NUCLEOTIDE SEQUENCE [LARGE SCALE GENOMIC DNA]</scope>
    <source>
        <strain evidence="1">Gsoil 348</strain>
    </source>
</reference>
<dbReference type="AlphaFoldDB" id="A0A068NNW1"/>
<dbReference type="Gene3D" id="2.60.120.200">
    <property type="match status" value="1"/>
</dbReference>
<sequence>MLATAFIAGALLTHFSPRTIQFSGFRWEVKGSQEKVGPGPNLFSDSPDSVFVDRKGRLHLKVRKTAAGWTCAEVYLAKPLGYGSYTFEVDSPESAIDSNLVLGLFTYGEKEDFSHREIDVELSRWSDPTNDNAQFVVQPYEVAGNMVRFTLPADNPSSTHSFVWRRDKIDFLSKSGNFSKSWSYAGTSNPVPGDETVHINLWLYEGKAPTKDQTFEVILRRFSYRR</sequence>
<organism evidence="1 2">
    <name type="scientific">Fimbriimonas ginsengisoli Gsoil 348</name>
    <dbReference type="NCBI Taxonomy" id="661478"/>
    <lineage>
        <taxon>Bacteria</taxon>
        <taxon>Bacillati</taxon>
        <taxon>Armatimonadota</taxon>
        <taxon>Fimbriimonadia</taxon>
        <taxon>Fimbriimonadales</taxon>
        <taxon>Fimbriimonadaceae</taxon>
        <taxon>Fimbriimonas</taxon>
    </lineage>
</organism>
<gene>
    <name evidence="1" type="ORF">OP10G_1753</name>
</gene>
<name>A0A068NNW1_FIMGI</name>
<dbReference type="EMBL" id="CP007139">
    <property type="protein sequence ID" value="AIE85121.1"/>
    <property type="molecule type" value="Genomic_DNA"/>
</dbReference>
<protein>
    <recommendedName>
        <fullName evidence="3">GH16 domain-containing protein</fullName>
    </recommendedName>
</protein>
<accession>A0A068NNW1</accession>
<evidence type="ECO:0008006" key="3">
    <source>
        <dbReference type="Google" id="ProtNLM"/>
    </source>
</evidence>
<dbReference type="OrthoDB" id="370098at2"/>
<keyword evidence="2" id="KW-1185">Reference proteome</keyword>
<dbReference type="RefSeq" id="WP_025226285.1">
    <property type="nucleotide sequence ID" value="NZ_CP007139.1"/>
</dbReference>
<dbReference type="KEGG" id="fgi:OP10G_1753"/>
<dbReference type="eggNOG" id="COG2273">
    <property type="taxonomic scope" value="Bacteria"/>
</dbReference>
<proteinExistence type="predicted"/>
<evidence type="ECO:0000313" key="1">
    <source>
        <dbReference type="EMBL" id="AIE85121.1"/>
    </source>
</evidence>
<dbReference type="SUPFAM" id="SSF49899">
    <property type="entry name" value="Concanavalin A-like lectins/glucanases"/>
    <property type="match status" value="1"/>
</dbReference>